<evidence type="ECO:0000313" key="3">
    <source>
        <dbReference type="Proteomes" id="UP000179588"/>
    </source>
</evidence>
<keyword evidence="2" id="KW-0396">Initiation factor</keyword>
<gene>
    <name evidence="2" type="ORF">A3Q29_16550</name>
</gene>
<dbReference type="InterPro" id="IPR044033">
    <property type="entry name" value="GpV-like_apex"/>
</dbReference>
<dbReference type="GO" id="GO:0003743">
    <property type="term" value="F:translation initiation factor activity"/>
    <property type="evidence" value="ECO:0007669"/>
    <property type="project" value="UniProtKB-KW"/>
</dbReference>
<proteinExistence type="predicted"/>
<name>A0A1S1HRX7_PROST</name>
<dbReference type="EMBL" id="LVIE01000090">
    <property type="protein sequence ID" value="OHT25005.1"/>
    <property type="molecule type" value="Genomic_DNA"/>
</dbReference>
<reference evidence="2 3" key="1">
    <citation type="submission" date="2016-03" db="EMBL/GenBank/DDBJ databases">
        <title>Genome sequence of Providencia stuartii strain, isolated from the salivary glands of larval Lucilia sericata.</title>
        <authorList>
            <person name="Yuan Y."/>
            <person name="Zhang Y."/>
            <person name="Fu S."/>
            <person name="Crippen T.L."/>
            <person name="Visi D."/>
            <person name="Benbow M.E."/>
            <person name="Allen M."/>
            <person name="Tomberlin J.K."/>
            <person name="Sze S.-H."/>
            <person name="Tarone A.M."/>
        </authorList>
    </citation>
    <scope>NUCLEOTIDE SEQUENCE [LARGE SCALE GENOMIC DNA]</scope>
    <source>
        <strain evidence="2 3">Crippen</strain>
    </source>
</reference>
<feature type="domain" description="Phage protein Gp138 N-terminal" evidence="1">
    <location>
        <begin position="30"/>
        <end position="130"/>
    </location>
</feature>
<evidence type="ECO:0000259" key="1">
    <source>
        <dbReference type="Pfam" id="PF18352"/>
    </source>
</evidence>
<keyword evidence="2" id="KW-0648">Protein biosynthesis</keyword>
<comment type="caution">
    <text evidence="2">The sequence shown here is derived from an EMBL/GenBank/DDBJ whole genome shotgun (WGS) entry which is preliminary data.</text>
</comment>
<organism evidence="2 3">
    <name type="scientific">Providencia stuartii</name>
    <dbReference type="NCBI Taxonomy" id="588"/>
    <lineage>
        <taxon>Bacteria</taxon>
        <taxon>Pseudomonadati</taxon>
        <taxon>Pseudomonadota</taxon>
        <taxon>Gammaproteobacteria</taxon>
        <taxon>Enterobacterales</taxon>
        <taxon>Morganellaceae</taxon>
        <taxon>Providencia</taxon>
    </lineage>
</organism>
<dbReference type="Pfam" id="PF18946">
    <property type="entry name" value="Apex"/>
    <property type="match status" value="1"/>
</dbReference>
<protein>
    <submittedName>
        <fullName evidence="2">Translation initiation factor IF-2</fullName>
    </submittedName>
</protein>
<dbReference type="InterPro" id="IPR041599">
    <property type="entry name" value="Gp138_N"/>
</dbReference>
<dbReference type="Pfam" id="PF18352">
    <property type="entry name" value="Gp138_N"/>
    <property type="match status" value="1"/>
</dbReference>
<dbReference type="Gene3D" id="2.40.50.230">
    <property type="entry name" value="Gp5 N-terminal domain"/>
    <property type="match status" value="1"/>
</dbReference>
<dbReference type="Proteomes" id="UP000179588">
    <property type="component" value="Unassembled WGS sequence"/>
</dbReference>
<accession>A0A1S1HRX7</accession>
<dbReference type="AlphaFoldDB" id="A0A1S1HRX7"/>
<evidence type="ECO:0000313" key="2">
    <source>
        <dbReference type="EMBL" id="OHT25005.1"/>
    </source>
</evidence>
<dbReference type="InterPro" id="IPR037026">
    <property type="entry name" value="Vgr_OB-fold_dom_sf"/>
</dbReference>
<sequence>MITNDERIGRPEAPFLLMKESVMSGLFVALPCIVQSFNPDAVTIEAQPAIKWRVNEDGIDKTVPLPLLVDVPVIFPRGGGATLTFPIKAGDECLVIFADRCIDYWWQSGGVQEAVDPRKHNLSDGFALVGPQSQAQKISDISTSEVQLRSDDGSAYVAINTGSKDVTVITSAKLTATAKGGTEINSPEIVLNGNVTINGNLSQGMGESGGEAKMNGPITVKNDVTAGGISLMKHKHGGVQTGGSNTGEPK</sequence>
<keyword evidence="3" id="KW-1185">Reference proteome</keyword>